<accession>A0ABY7G0J0</accession>
<keyword evidence="9" id="KW-1185">Reference proteome</keyword>
<dbReference type="PANTHER" id="PTHR23301">
    <property type="entry name" value="CHITIN BINDING PERITROPHIN-A"/>
    <property type="match status" value="1"/>
</dbReference>
<dbReference type="InterPro" id="IPR036508">
    <property type="entry name" value="Chitin-bd_dom_sf"/>
</dbReference>
<reference evidence="8" key="1">
    <citation type="submission" date="2022-11" db="EMBL/GenBank/DDBJ databases">
        <title>Centuries of genome instability and evolution in soft-shell clam transmissible cancer (bioRxiv).</title>
        <authorList>
            <person name="Hart S.F.M."/>
            <person name="Yonemitsu M.A."/>
            <person name="Giersch R.M."/>
            <person name="Beal B.F."/>
            <person name="Arriagada G."/>
            <person name="Davis B.W."/>
            <person name="Ostrander E.A."/>
            <person name="Goff S.P."/>
            <person name="Metzger M.J."/>
        </authorList>
    </citation>
    <scope>NUCLEOTIDE SEQUENCE</scope>
    <source>
        <strain evidence="8">MELC-2E11</strain>
        <tissue evidence="8">Siphon/mantle</tissue>
    </source>
</reference>
<evidence type="ECO:0000256" key="3">
    <source>
        <dbReference type="ARBA" id="ARBA00022737"/>
    </source>
</evidence>
<evidence type="ECO:0000313" key="9">
    <source>
        <dbReference type="Proteomes" id="UP001164746"/>
    </source>
</evidence>
<dbReference type="InterPro" id="IPR002557">
    <property type="entry name" value="Chitin-bd_dom"/>
</dbReference>
<keyword evidence="4" id="KW-1015">Disulfide bond</keyword>
<dbReference type="Proteomes" id="UP001164746">
    <property type="component" value="Chromosome 14"/>
</dbReference>
<evidence type="ECO:0000256" key="6">
    <source>
        <dbReference type="SAM" id="SignalP"/>
    </source>
</evidence>
<evidence type="ECO:0000313" key="8">
    <source>
        <dbReference type="EMBL" id="WAR26734.1"/>
    </source>
</evidence>
<keyword evidence="3" id="KW-0677">Repeat</keyword>
<dbReference type="Pfam" id="PF01607">
    <property type="entry name" value="CBM_14"/>
    <property type="match status" value="3"/>
</dbReference>
<feature type="chain" id="PRO_5046840902" evidence="6">
    <location>
        <begin position="18"/>
        <end position="248"/>
    </location>
</feature>
<gene>
    <name evidence="8" type="ORF">MAR_012438</name>
</gene>
<keyword evidence="2 6" id="KW-0732">Signal</keyword>
<proteinExistence type="predicted"/>
<feature type="domain" description="Chitin-binding type-2" evidence="7">
    <location>
        <begin position="30"/>
        <end position="79"/>
    </location>
</feature>
<evidence type="ECO:0000256" key="2">
    <source>
        <dbReference type="ARBA" id="ARBA00022729"/>
    </source>
</evidence>
<name>A0ABY7G0J0_MYAAR</name>
<organism evidence="8 9">
    <name type="scientific">Mya arenaria</name>
    <name type="common">Soft-shell clam</name>
    <dbReference type="NCBI Taxonomy" id="6604"/>
    <lineage>
        <taxon>Eukaryota</taxon>
        <taxon>Metazoa</taxon>
        <taxon>Spiralia</taxon>
        <taxon>Lophotrochozoa</taxon>
        <taxon>Mollusca</taxon>
        <taxon>Bivalvia</taxon>
        <taxon>Autobranchia</taxon>
        <taxon>Heteroconchia</taxon>
        <taxon>Euheterodonta</taxon>
        <taxon>Imparidentia</taxon>
        <taxon>Neoheterodontei</taxon>
        <taxon>Myida</taxon>
        <taxon>Myoidea</taxon>
        <taxon>Myidae</taxon>
        <taxon>Mya</taxon>
    </lineage>
</organism>
<evidence type="ECO:0000256" key="1">
    <source>
        <dbReference type="ARBA" id="ARBA00022669"/>
    </source>
</evidence>
<dbReference type="SMART" id="SM00494">
    <property type="entry name" value="ChtBD2"/>
    <property type="match status" value="3"/>
</dbReference>
<dbReference type="EMBL" id="CP111025">
    <property type="protein sequence ID" value="WAR26734.1"/>
    <property type="molecule type" value="Genomic_DNA"/>
</dbReference>
<protein>
    <submittedName>
        <fullName evidence="8">PE1-like protein</fullName>
    </submittedName>
</protein>
<evidence type="ECO:0000259" key="7">
    <source>
        <dbReference type="PROSITE" id="PS50940"/>
    </source>
</evidence>
<dbReference type="InterPro" id="IPR051940">
    <property type="entry name" value="Chitin_bind-dev_reg"/>
</dbReference>
<evidence type="ECO:0000256" key="4">
    <source>
        <dbReference type="ARBA" id="ARBA00023157"/>
    </source>
</evidence>
<dbReference type="PANTHER" id="PTHR23301:SF0">
    <property type="entry name" value="CHITIN-BINDING TYPE-2 DOMAIN-CONTAINING PROTEIN-RELATED"/>
    <property type="match status" value="1"/>
</dbReference>
<dbReference type="Gene3D" id="2.170.140.10">
    <property type="entry name" value="Chitin binding domain"/>
    <property type="match status" value="3"/>
</dbReference>
<keyword evidence="1" id="KW-0147">Chitin-binding</keyword>
<keyword evidence="5" id="KW-0325">Glycoprotein</keyword>
<feature type="signal peptide" evidence="6">
    <location>
        <begin position="1"/>
        <end position="17"/>
    </location>
</feature>
<sequence length="248" mass="26530">MMIKIVALSLMVAFVAAGPYREKHYFKNIPNPCINNPSSQVYYPHPSDNSKFIQCDRSGRMYIIQCPENMLYSPLTSTCGTTAKPAPSEGSNIPAVNLVNGNPCTAQALADGHIYFAVPDDSTAFIECDLLGHPNVLHCPNGLIWDQSRLSCRYNFGASGGTGTVPGTVSGGGGSTVAPGTGSLANNCSPENIAANKLFWPHPDPTKYIQCDLWGDLFVNSCPSGLVWNQYYETCASAYVNYAGTGAN</sequence>
<dbReference type="SUPFAM" id="SSF57625">
    <property type="entry name" value="Invertebrate chitin-binding proteins"/>
    <property type="match status" value="3"/>
</dbReference>
<feature type="domain" description="Chitin-binding type-2" evidence="7">
    <location>
        <begin position="101"/>
        <end position="152"/>
    </location>
</feature>
<dbReference type="PROSITE" id="PS50940">
    <property type="entry name" value="CHIT_BIND_II"/>
    <property type="match status" value="2"/>
</dbReference>
<evidence type="ECO:0000256" key="5">
    <source>
        <dbReference type="ARBA" id="ARBA00023180"/>
    </source>
</evidence>